<evidence type="ECO:0000259" key="2">
    <source>
        <dbReference type="Pfam" id="PF01326"/>
    </source>
</evidence>
<protein>
    <submittedName>
        <fullName evidence="3">Pyruvate,water dikinase</fullName>
        <ecNumber evidence="3">2.7.9.2</ecNumber>
    </submittedName>
</protein>
<keyword evidence="3" id="KW-0418">Kinase</keyword>
<keyword evidence="4" id="KW-1185">Reference proteome</keyword>
<dbReference type="Gene3D" id="3.30.1490.20">
    <property type="entry name" value="ATP-grasp fold, A domain"/>
    <property type="match status" value="1"/>
</dbReference>
<sequence>MHTVLNWADSFSAGVGVVGGKGWNLSRLARYGFNVPPGGVLTTGAYATFIATPALAALLSQAEQAGPTPPDPLLEALHQAFMSLPLPTALADDIHAFLHTHDLLAHACAVRSSAVAEDSELASFAGVHHSSLNVTGVAAVLQAIRTCWASAWTKQAISYRHRMGKSAAEAKLAVVIMRMVDAVSAGVAFSCDPRNGREDQIYINANFGLGESVVNGQTPPDEFVVNHQRRGPDWVISERRIAHKTTHTQAQVGGGTHLATTAPAQADQASLPDTMVIQLAQFVMRIYDALGDSAQHQDIEWVYDGQQLHFVQARPVTTQRICQAVAIADQPICWSNGNYRDVLPMPQSMLTWTISQFPIHVILETPLRRTGVPFQQGVSRVRRYHGRGYFNLSLTQWEYFHYFAFKPSLINQAIGGHAPEITPPPISWQQRLRQIWYNLKLNKQRTRLHTRGDEADRGYIAYCDSIQATDWATVSDVALIQALQRICRDYLHWHPLHLMLAVSLGSYTMLNWLLEWRVPGHGTRLAQSLLIDNDNITSAEHGRQLARLAELARQEPEAIGCLKQAESAPFAWRQLPDNSPFKQALTDFLAEFGHRAVYELDIQRPRWREDPSWLLITILGMVEHPPLPTGRRHEARELAWQAIRQQVPRWLHPMIKRLVVKSGIEARQREASKSTLVRILSLTRTIALEAGKRLQRRGLIHQAEDVLHCSLEDLGHLMQGIWSGQGLTNLVQDRAERQQWQYMQPAPDCLEQDRPRHAQPQSRRANNGTVYQGLAVAAGRAGGKVRLLHSPDDGHRLAQGDVLVAPSTDPAWTPLFLRASALITETGGMVSHGAIVAREYGIPAVVNIPGIMQLLKDGAEVEVDGDSGLVICPD</sequence>
<feature type="domain" description="Pyruvate phosphate dikinase AMP/ATP-binding" evidence="2">
    <location>
        <begin position="17"/>
        <end position="321"/>
    </location>
</feature>
<evidence type="ECO:0000259" key="1">
    <source>
        <dbReference type="Pfam" id="PF00391"/>
    </source>
</evidence>
<dbReference type="SUPFAM" id="SSF56059">
    <property type="entry name" value="Glutathione synthetase ATP-binding domain-like"/>
    <property type="match status" value="1"/>
</dbReference>
<dbReference type="Gene3D" id="3.50.30.10">
    <property type="entry name" value="Phosphohistidine domain"/>
    <property type="match status" value="1"/>
</dbReference>
<dbReference type="EMBL" id="JACHHY010000015">
    <property type="protein sequence ID" value="MBB5019305.1"/>
    <property type="molecule type" value="Genomic_DNA"/>
</dbReference>
<keyword evidence="3" id="KW-0670">Pyruvate</keyword>
<dbReference type="GO" id="GO:0008986">
    <property type="term" value="F:pyruvate, water dikinase activity"/>
    <property type="evidence" value="ECO:0007669"/>
    <property type="project" value="UniProtKB-EC"/>
</dbReference>
<dbReference type="InterPro" id="IPR002192">
    <property type="entry name" value="PPDK_AMP/ATP-bd"/>
</dbReference>
<dbReference type="InterPro" id="IPR036637">
    <property type="entry name" value="Phosphohistidine_dom_sf"/>
</dbReference>
<comment type="caution">
    <text evidence="3">The sequence shown here is derived from an EMBL/GenBank/DDBJ whole genome shotgun (WGS) entry which is preliminary data.</text>
</comment>
<dbReference type="EC" id="2.7.9.2" evidence="3"/>
<feature type="domain" description="PEP-utilising enzyme mobile" evidence="1">
    <location>
        <begin position="798"/>
        <end position="868"/>
    </location>
</feature>
<dbReference type="PANTHER" id="PTHR43615:SF1">
    <property type="entry name" value="PPDK_N DOMAIN-CONTAINING PROTEIN"/>
    <property type="match status" value="1"/>
</dbReference>
<dbReference type="InterPro" id="IPR008279">
    <property type="entry name" value="PEP-util_enz_mobile_dom"/>
</dbReference>
<dbReference type="Proteomes" id="UP000575898">
    <property type="component" value="Unassembled WGS sequence"/>
</dbReference>
<reference evidence="3 4" key="1">
    <citation type="submission" date="2020-08" db="EMBL/GenBank/DDBJ databases">
        <title>Genomic Encyclopedia of Type Strains, Phase IV (KMG-IV): sequencing the most valuable type-strain genomes for metagenomic binning, comparative biology and taxonomic classification.</title>
        <authorList>
            <person name="Goeker M."/>
        </authorList>
    </citation>
    <scope>NUCLEOTIDE SEQUENCE [LARGE SCALE GENOMIC DNA]</scope>
    <source>
        <strain evidence="3 4">DSM 27165</strain>
    </source>
</reference>
<name>A0A840MPB8_9PROT</name>
<dbReference type="Gene3D" id="3.30.470.20">
    <property type="entry name" value="ATP-grasp fold, B domain"/>
    <property type="match status" value="1"/>
</dbReference>
<accession>A0A840MPB8</accession>
<evidence type="ECO:0000313" key="3">
    <source>
        <dbReference type="EMBL" id="MBB5019305.1"/>
    </source>
</evidence>
<organism evidence="3 4">
    <name type="scientific">Chitinivorax tropicus</name>
    <dbReference type="NCBI Taxonomy" id="714531"/>
    <lineage>
        <taxon>Bacteria</taxon>
        <taxon>Pseudomonadati</taxon>
        <taxon>Pseudomonadota</taxon>
        <taxon>Betaproteobacteria</taxon>
        <taxon>Chitinivorax</taxon>
    </lineage>
</organism>
<dbReference type="AlphaFoldDB" id="A0A840MPB8"/>
<dbReference type="RefSeq" id="WP_184039927.1">
    <property type="nucleotide sequence ID" value="NZ_JACHHY010000015.1"/>
</dbReference>
<dbReference type="PANTHER" id="PTHR43615">
    <property type="entry name" value="PHOSPHOENOLPYRUVATE SYNTHASE-RELATED"/>
    <property type="match status" value="1"/>
</dbReference>
<dbReference type="GO" id="GO:0005524">
    <property type="term" value="F:ATP binding"/>
    <property type="evidence" value="ECO:0007669"/>
    <property type="project" value="InterPro"/>
</dbReference>
<dbReference type="Pfam" id="PF00391">
    <property type="entry name" value="PEP-utilizers"/>
    <property type="match status" value="1"/>
</dbReference>
<dbReference type="InterPro" id="IPR013815">
    <property type="entry name" value="ATP_grasp_subdomain_1"/>
</dbReference>
<evidence type="ECO:0000313" key="4">
    <source>
        <dbReference type="Proteomes" id="UP000575898"/>
    </source>
</evidence>
<dbReference type="SUPFAM" id="SSF52009">
    <property type="entry name" value="Phosphohistidine domain"/>
    <property type="match status" value="1"/>
</dbReference>
<gene>
    <name evidence="3" type="ORF">HNQ59_002603</name>
</gene>
<dbReference type="Pfam" id="PF01326">
    <property type="entry name" value="PPDK_N"/>
    <property type="match status" value="1"/>
</dbReference>
<keyword evidence="3" id="KW-0808">Transferase</keyword>
<dbReference type="InterPro" id="IPR051549">
    <property type="entry name" value="PEP_Utilizing_Enz"/>
</dbReference>
<proteinExistence type="predicted"/>